<proteinExistence type="predicted"/>
<evidence type="ECO:0000313" key="1">
    <source>
        <dbReference type="EMBL" id="JAD17731.1"/>
    </source>
</evidence>
<dbReference type="EMBL" id="GBRH01280164">
    <property type="protein sequence ID" value="JAD17731.1"/>
    <property type="molecule type" value="Transcribed_RNA"/>
</dbReference>
<sequence>MYTLSSSINSFFRSLKLL</sequence>
<protein>
    <submittedName>
        <fullName evidence="1">Uncharacterized protein</fullName>
    </submittedName>
</protein>
<reference evidence="1" key="2">
    <citation type="journal article" date="2015" name="Data Brief">
        <title>Shoot transcriptome of the giant reed, Arundo donax.</title>
        <authorList>
            <person name="Barrero R.A."/>
            <person name="Guerrero F.D."/>
            <person name="Moolhuijzen P."/>
            <person name="Goolsby J.A."/>
            <person name="Tidwell J."/>
            <person name="Bellgard S.E."/>
            <person name="Bellgard M.I."/>
        </authorList>
    </citation>
    <scope>NUCLEOTIDE SEQUENCE</scope>
    <source>
        <tissue evidence="1">Shoot tissue taken approximately 20 cm above the soil surface</tissue>
    </source>
</reference>
<organism evidence="1">
    <name type="scientific">Arundo donax</name>
    <name type="common">Giant reed</name>
    <name type="synonym">Donax arundinaceus</name>
    <dbReference type="NCBI Taxonomy" id="35708"/>
    <lineage>
        <taxon>Eukaryota</taxon>
        <taxon>Viridiplantae</taxon>
        <taxon>Streptophyta</taxon>
        <taxon>Embryophyta</taxon>
        <taxon>Tracheophyta</taxon>
        <taxon>Spermatophyta</taxon>
        <taxon>Magnoliopsida</taxon>
        <taxon>Liliopsida</taxon>
        <taxon>Poales</taxon>
        <taxon>Poaceae</taxon>
        <taxon>PACMAD clade</taxon>
        <taxon>Arundinoideae</taxon>
        <taxon>Arundineae</taxon>
        <taxon>Arundo</taxon>
    </lineage>
</organism>
<accession>A0A0A8XV33</accession>
<reference evidence="1" key="1">
    <citation type="submission" date="2014-09" db="EMBL/GenBank/DDBJ databases">
        <authorList>
            <person name="Magalhaes I.L.F."/>
            <person name="Oliveira U."/>
            <person name="Santos F.R."/>
            <person name="Vidigal T.H.D.A."/>
            <person name="Brescovit A.D."/>
            <person name="Santos A.J."/>
        </authorList>
    </citation>
    <scope>NUCLEOTIDE SEQUENCE</scope>
    <source>
        <tissue evidence="1">Shoot tissue taken approximately 20 cm above the soil surface</tissue>
    </source>
</reference>
<name>A0A0A8XV33_ARUDO</name>
<dbReference type="AlphaFoldDB" id="A0A0A8XV33"/>